<evidence type="ECO:0000256" key="3">
    <source>
        <dbReference type="ARBA" id="ARBA00023015"/>
    </source>
</evidence>
<dbReference type="GO" id="GO:0000981">
    <property type="term" value="F:DNA-binding transcription factor activity, RNA polymerase II-specific"/>
    <property type="evidence" value="ECO:0007669"/>
    <property type="project" value="InterPro"/>
</dbReference>
<evidence type="ECO:0000259" key="8">
    <source>
        <dbReference type="PROSITE" id="PS50048"/>
    </source>
</evidence>
<dbReference type="EMBL" id="KZ825688">
    <property type="protein sequence ID" value="PYI25030.1"/>
    <property type="molecule type" value="Genomic_DNA"/>
</dbReference>
<reference evidence="9 10" key="1">
    <citation type="submission" date="2018-02" db="EMBL/GenBank/DDBJ databases">
        <title>The genomes of Aspergillus section Nigri reveals drivers in fungal speciation.</title>
        <authorList>
            <consortium name="DOE Joint Genome Institute"/>
            <person name="Vesth T.C."/>
            <person name="Nybo J."/>
            <person name="Theobald S."/>
            <person name="Brandl J."/>
            <person name="Frisvad J.C."/>
            <person name="Nielsen K.F."/>
            <person name="Lyhne E.K."/>
            <person name="Kogle M.E."/>
            <person name="Kuo A."/>
            <person name="Riley R."/>
            <person name="Clum A."/>
            <person name="Nolan M."/>
            <person name="Lipzen A."/>
            <person name="Salamov A."/>
            <person name="Henrissat B."/>
            <person name="Wiebenga A."/>
            <person name="De vries R.P."/>
            <person name="Grigoriev I.V."/>
            <person name="Mortensen U.H."/>
            <person name="Andersen M.R."/>
            <person name="Baker S.E."/>
        </authorList>
    </citation>
    <scope>NUCLEOTIDE SEQUENCE [LARGE SCALE GENOMIC DNA]</scope>
    <source>
        <strain evidence="9 10">CBS 114.80</strain>
    </source>
</reference>
<dbReference type="PANTHER" id="PTHR36206">
    <property type="entry name" value="ASPERCRYPTIN BIOSYNTHESIS CLUSTER-SPECIFIC TRANSCRIPTION REGULATOR ATNN-RELATED"/>
    <property type="match status" value="1"/>
</dbReference>
<feature type="region of interest" description="Disordered" evidence="7">
    <location>
        <begin position="391"/>
        <end position="411"/>
    </location>
</feature>
<keyword evidence="1" id="KW-0479">Metal-binding</keyword>
<name>A0A2V5I963_9EURO</name>
<dbReference type="SMART" id="SM00066">
    <property type="entry name" value="GAL4"/>
    <property type="match status" value="1"/>
</dbReference>
<dbReference type="GO" id="GO:0008270">
    <property type="term" value="F:zinc ion binding"/>
    <property type="evidence" value="ECO:0007669"/>
    <property type="project" value="InterPro"/>
</dbReference>
<dbReference type="SUPFAM" id="SSF57701">
    <property type="entry name" value="Zn2/Cys6 DNA-binding domain"/>
    <property type="match status" value="1"/>
</dbReference>
<organism evidence="9 10">
    <name type="scientific">Aspergillus indologenus CBS 114.80</name>
    <dbReference type="NCBI Taxonomy" id="1450541"/>
    <lineage>
        <taxon>Eukaryota</taxon>
        <taxon>Fungi</taxon>
        <taxon>Dikarya</taxon>
        <taxon>Ascomycota</taxon>
        <taxon>Pezizomycotina</taxon>
        <taxon>Eurotiomycetes</taxon>
        <taxon>Eurotiomycetidae</taxon>
        <taxon>Eurotiales</taxon>
        <taxon>Aspergillaceae</taxon>
        <taxon>Aspergillus</taxon>
        <taxon>Aspergillus subgen. Circumdati</taxon>
    </lineage>
</organism>
<keyword evidence="4" id="KW-0238">DNA-binding</keyword>
<dbReference type="PANTHER" id="PTHR36206:SF4">
    <property type="entry name" value="HYPOTHETICAL CONSERVED PROTEIN (EUROFUNG)-RELATED"/>
    <property type="match status" value="1"/>
</dbReference>
<keyword evidence="6" id="KW-0539">Nucleus</keyword>
<dbReference type="Pfam" id="PF11951">
    <property type="entry name" value="Fungal_trans_2"/>
    <property type="match status" value="1"/>
</dbReference>
<evidence type="ECO:0000256" key="1">
    <source>
        <dbReference type="ARBA" id="ARBA00022723"/>
    </source>
</evidence>
<feature type="region of interest" description="Disordered" evidence="7">
    <location>
        <begin position="129"/>
        <end position="150"/>
    </location>
</feature>
<keyword evidence="3" id="KW-0805">Transcription regulation</keyword>
<evidence type="ECO:0000313" key="9">
    <source>
        <dbReference type="EMBL" id="PYI25030.1"/>
    </source>
</evidence>
<evidence type="ECO:0000313" key="10">
    <source>
        <dbReference type="Proteomes" id="UP000248817"/>
    </source>
</evidence>
<dbReference type="Proteomes" id="UP000248817">
    <property type="component" value="Unassembled WGS sequence"/>
</dbReference>
<dbReference type="InterPro" id="IPR021858">
    <property type="entry name" value="Fun_TF"/>
</dbReference>
<evidence type="ECO:0000256" key="4">
    <source>
        <dbReference type="ARBA" id="ARBA00023125"/>
    </source>
</evidence>
<keyword evidence="10" id="KW-1185">Reference proteome</keyword>
<dbReference type="PROSITE" id="PS00463">
    <property type="entry name" value="ZN2_CY6_FUNGAL_1"/>
    <property type="match status" value="1"/>
</dbReference>
<protein>
    <recommendedName>
        <fullName evidence="8">Zn(2)-C6 fungal-type domain-containing protein</fullName>
    </recommendedName>
</protein>
<proteinExistence type="predicted"/>
<evidence type="ECO:0000256" key="6">
    <source>
        <dbReference type="ARBA" id="ARBA00023242"/>
    </source>
</evidence>
<dbReference type="GO" id="GO:0003677">
    <property type="term" value="F:DNA binding"/>
    <property type="evidence" value="ECO:0007669"/>
    <property type="project" value="UniProtKB-KW"/>
</dbReference>
<dbReference type="InterPro" id="IPR052360">
    <property type="entry name" value="Transcr_Regulatory_Proteins"/>
</dbReference>
<accession>A0A2V5I963</accession>
<evidence type="ECO:0000256" key="7">
    <source>
        <dbReference type="SAM" id="MobiDB-lite"/>
    </source>
</evidence>
<dbReference type="Gene3D" id="4.10.240.10">
    <property type="entry name" value="Zn(2)-C6 fungal-type DNA-binding domain"/>
    <property type="match status" value="1"/>
</dbReference>
<dbReference type="AlphaFoldDB" id="A0A2V5I963"/>
<keyword evidence="2" id="KW-0862">Zinc</keyword>
<gene>
    <name evidence="9" type="ORF">BP00DRAFT_499800</name>
</gene>
<dbReference type="InterPro" id="IPR036864">
    <property type="entry name" value="Zn2-C6_fun-type_DNA-bd_sf"/>
</dbReference>
<feature type="domain" description="Zn(2)-C6 fungal-type" evidence="8">
    <location>
        <begin position="14"/>
        <end position="42"/>
    </location>
</feature>
<dbReference type="Pfam" id="PF00172">
    <property type="entry name" value="Zn_clus"/>
    <property type="match status" value="1"/>
</dbReference>
<dbReference type="PROSITE" id="PS50048">
    <property type="entry name" value="ZN2_CY6_FUNGAL_2"/>
    <property type="match status" value="1"/>
</dbReference>
<sequence>MKRERRSTPKVRSGCRTCKARRVKCDEAKPSCQRCDRSNRVCEGYATPVRQQIPDRSITTYSIPFKVPGSQADRQLLHFYCCQAAEGLSSFSDTTLWTRLILQRCHTQPIVRNALVTLSALYQDYHSHSGQLTSEEGEGDSRPRQRPSPRGLRLIARSHRQLRTHLSSPQASYEVALICGVLFYAFESLIGQAGNAIQHLDQALILFQRYRDHPPPPQTACGVAEDILPHLGALLARLDIQASIYDDSRPLVLVSHEPIPAPPIRHVSGDPNNYPETILVSLQARLLRHLLVHLPNKDVPLINLPLEICQERLALDAEFRAFLHSITHAPLPRDPKVRQLLLLLRIQAQLFHSVLLENMHSIPSASSSSVATDSALSAALSDMAMLLGESNLGGGGESHTPDSRPSQDAPPGFTLTTQLIAGLYVVCLKSSDPVTVSTALSLLQSPRLPRRDGLWDASVVTRVVERLKGTAESSIVSGVEGVYVQGSTSPVVRLEDAGRGVLDAKGIQGVDDVLELITQNRCLD</sequence>
<dbReference type="InterPro" id="IPR001138">
    <property type="entry name" value="Zn2Cys6_DnaBD"/>
</dbReference>
<keyword evidence="5" id="KW-0804">Transcription</keyword>
<evidence type="ECO:0000256" key="2">
    <source>
        <dbReference type="ARBA" id="ARBA00022833"/>
    </source>
</evidence>
<dbReference type="GO" id="GO:0009893">
    <property type="term" value="P:positive regulation of metabolic process"/>
    <property type="evidence" value="ECO:0007669"/>
    <property type="project" value="UniProtKB-ARBA"/>
</dbReference>
<evidence type="ECO:0000256" key="5">
    <source>
        <dbReference type="ARBA" id="ARBA00023163"/>
    </source>
</evidence>
<dbReference type="CDD" id="cd00067">
    <property type="entry name" value="GAL4"/>
    <property type="match status" value="1"/>
</dbReference>